<keyword evidence="6" id="KW-0723">Serine/threonine-protein kinase</keyword>
<protein>
    <recommendedName>
        <fullName evidence="21">Nucleolar protein 56</fullName>
        <ecNumber evidence="4">2.7.11.1</ecNumber>
    </recommendedName>
</protein>
<dbReference type="Proteomes" id="UP000516314">
    <property type="component" value="Chromosome 1"/>
</dbReference>
<evidence type="ECO:0000259" key="28">
    <source>
        <dbReference type="PROSITE" id="PS51358"/>
    </source>
</evidence>
<evidence type="ECO:0000256" key="13">
    <source>
        <dbReference type="ARBA" id="ARBA00022741"/>
    </source>
</evidence>
<evidence type="ECO:0000256" key="14">
    <source>
        <dbReference type="ARBA" id="ARBA00022777"/>
    </source>
</evidence>
<evidence type="ECO:0000256" key="15">
    <source>
        <dbReference type="ARBA" id="ARBA00022840"/>
    </source>
</evidence>
<evidence type="ECO:0000256" key="9">
    <source>
        <dbReference type="ARBA" id="ARBA00022679"/>
    </source>
</evidence>
<evidence type="ECO:0000256" key="25">
    <source>
        <dbReference type="SAM" id="Phobius"/>
    </source>
</evidence>
<dbReference type="SMART" id="SM00931">
    <property type="entry name" value="NOSIC"/>
    <property type="match status" value="1"/>
</dbReference>
<evidence type="ECO:0000256" key="23">
    <source>
        <dbReference type="ARBA" id="ARBA00048679"/>
    </source>
</evidence>
<dbReference type="SUPFAM" id="SSF56112">
    <property type="entry name" value="Protein kinase-like (PK-like)"/>
    <property type="match status" value="1"/>
</dbReference>
<dbReference type="FunFam" id="3.30.200.20:FF:000140">
    <property type="entry name" value="Leucine-rich repeat receptor-like protein kinase"/>
    <property type="match status" value="1"/>
</dbReference>
<dbReference type="FunFam" id="3.80.10.10:FF:000497">
    <property type="entry name" value="Leucine-rich repeat transmembrane protein kinase"/>
    <property type="match status" value="1"/>
</dbReference>
<dbReference type="Pfam" id="PF07714">
    <property type="entry name" value="PK_Tyr_Ser-Thr"/>
    <property type="match status" value="1"/>
</dbReference>
<dbReference type="FunFam" id="1.10.246.90:FF:000001">
    <property type="entry name" value="Nucleolar protein 56"/>
    <property type="match status" value="1"/>
</dbReference>
<dbReference type="FunFam" id="1.10.287.4070:FF:000002">
    <property type="entry name" value="Nucleolar protein 56"/>
    <property type="match status" value="1"/>
</dbReference>
<dbReference type="GO" id="GO:0005730">
    <property type="term" value="C:nucleolus"/>
    <property type="evidence" value="ECO:0007669"/>
    <property type="project" value="UniProtKB-SubCell"/>
</dbReference>
<evidence type="ECO:0000256" key="26">
    <source>
        <dbReference type="SAM" id="SignalP"/>
    </source>
</evidence>
<evidence type="ECO:0000256" key="20">
    <source>
        <dbReference type="ARBA" id="ARBA00023242"/>
    </source>
</evidence>
<comment type="subcellular location">
    <subcellularLocation>
        <location evidence="1">Membrane</location>
        <topology evidence="1">Single-pass type I membrane protein</topology>
    </subcellularLocation>
    <subcellularLocation>
        <location evidence="2">Nucleus</location>
        <location evidence="2">Nucleolus</location>
    </subcellularLocation>
</comment>
<dbReference type="InterPro" id="IPR012974">
    <property type="entry name" value="NOP58/56_N"/>
</dbReference>
<evidence type="ECO:0000256" key="19">
    <source>
        <dbReference type="ARBA" id="ARBA00023180"/>
    </source>
</evidence>
<dbReference type="Gene3D" id="1.10.287.4070">
    <property type="match status" value="1"/>
</dbReference>
<keyword evidence="18" id="KW-0675">Receptor</keyword>
<dbReference type="Pfam" id="PF13855">
    <property type="entry name" value="LRR_8"/>
    <property type="match status" value="1"/>
</dbReference>
<gene>
    <name evidence="29" type="ORF">AT9943_LOCUS4049</name>
</gene>
<evidence type="ECO:0000256" key="7">
    <source>
        <dbReference type="ARBA" id="ARBA00022553"/>
    </source>
</evidence>
<dbReference type="PROSITE" id="PS50011">
    <property type="entry name" value="PROTEIN_KINASE_DOM"/>
    <property type="match status" value="1"/>
</dbReference>
<dbReference type="PROSITE" id="PS00108">
    <property type="entry name" value="PROTEIN_KINASE_ST"/>
    <property type="match status" value="1"/>
</dbReference>
<keyword evidence="12" id="KW-0677">Repeat</keyword>
<dbReference type="Gene3D" id="3.80.10.10">
    <property type="entry name" value="Ribonuclease Inhibitor"/>
    <property type="match status" value="2"/>
</dbReference>
<dbReference type="Pfam" id="PF01798">
    <property type="entry name" value="Nop"/>
    <property type="match status" value="1"/>
</dbReference>
<dbReference type="FunFam" id="1.10.510.10:FF:000044">
    <property type="entry name" value="Putative LRR receptor-like serine/threonine-protein kinase"/>
    <property type="match status" value="1"/>
</dbReference>
<keyword evidence="10 25" id="KW-0812">Transmembrane</keyword>
<dbReference type="Pfam" id="PF11721">
    <property type="entry name" value="Malectin"/>
    <property type="match status" value="1"/>
</dbReference>
<dbReference type="InterPro" id="IPR002687">
    <property type="entry name" value="Nop_dom"/>
</dbReference>
<feature type="chain" id="PRO_5029000232" description="Nucleolar protein 56" evidence="26">
    <location>
        <begin position="22"/>
        <end position="1663"/>
    </location>
</feature>
<keyword evidence="7" id="KW-0597">Phosphoprotein</keyword>
<dbReference type="EC" id="2.7.11.1" evidence="4"/>
<evidence type="ECO:0000256" key="1">
    <source>
        <dbReference type="ARBA" id="ARBA00004479"/>
    </source>
</evidence>
<organism evidence="29 30">
    <name type="scientific">Arabidopsis thaliana</name>
    <name type="common">Mouse-ear cress</name>
    <dbReference type="NCBI Taxonomy" id="3702"/>
    <lineage>
        <taxon>Eukaryota</taxon>
        <taxon>Viridiplantae</taxon>
        <taxon>Streptophyta</taxon>
        <taxon>Embryophyta</taxon>
        <taxon>Tracheophyta</taxon>
        <taxon>Spermatophyta</taxon>
        <taxon>Magnoliopsida</taxon>
        <taxon>eudicotyledons</taxon>
        <taxon>Gunneridae</taxon>
        <taxon>Pentapetalae</taxon>
        <taxon>rosids</taxon>
        <taxon>malvids</taxon>
        <taxon>Brassicales</taxon>
        <taxon>Brassicaceae</taxon>
        <taxon>Camelineae</taxon>
        <taxon>Arabidopsis</taxon>
    </lineage>
</organism>
<evidence type="ECO:0000256" key="17">
    <source>
        <dbReference type="ARBA" id="ARBA00023136"/>
    </source>
</evidence>
<dbReference type="PROSITE" id="PS00107">
    <property type="entry name" value="PROTEIN_KINASE_ATP"/>
    <property type="match status" value="1"/>
</dbReference>
<evidence type="ECO:0000256" key="22">
    <source>
        <dbReference type="ARBA" id="ARBA00047899"/>
    </source>
</evidence>
<feature type="binding site" evidence="24">
    <location>
        <position position="777"/>
    </location>
    <ligand>
        <name>ATP</name>
        <dbReference type="ChEBI" id="CHEBI:30616"/>
    </ligand>
</feature>
<dbReference type="InterPro" id="IPR021720">
    <property type="entry name" value="Malectin_dom"/>
</dbReference>
<evidence type="ECO:0000259" key="27">
    <source>
        <dbReference type="PROSITE" id="PS50011"/>
    </source>
</evidence>
<feature type="domain" description="Protein kinase" evidence="27">
    <location>
        <begin position="749"/>
        <end position="1023"/>
    </location>
</feature>
<name>A0A7G2E185_ARATH</name>
<evidence type="ECO:0000256" key="2">
    <source>
        <dbReference type="ARBA" id="ARBA00004604"/>
    </source>
</evidence>
<dbReference type="InterPro" id="IPR042239">
    <property type="entry name" value="Nop_C"/>
</dbReference>
<dbReference type="GO" id="GO:0004674">
    <property type="term" value="F:protein serine/threonine kinase activity"/>
    <property type="evidence" value="ECO:0007669"/>
    <property type="project" value="UniProtKB-KW"/>
</dbReference>
<dbReference type="Pfam" id="PF00560">
    <property type="entry name" value="LRR_1"/>
    <property type="match status" value="1"/>
</dbReference>
<sequence length="1663" mass="183745">MIASVTASAFLSLFQFPSGSTEDPKPDQSSRNLQMMLRYNKKGIKKRPQRLAMHAWTTLITIRLTNRTLLIFVSAPNRLVRVVVRAQNRSKATTHPDDARALNSIFAAWKIRAPKEWNISGELCSGAAIDASVLDSNPAYNPLIKCDCSFVNSTICRINNIKVYAIDVVGPIPPELWTLTYLTNLNLGQNYLTGSLSPAIGNLTRMQWMTFGINALSGPIPKEIGLLTDLRLLGISSNNFSGSLPAEIGSCTKLQQMYIDSSGLSGGIPLSFANFVELEVAWIMDVELTGRIPDFIGFWTKLTTLRILGTGLSGPIPSSFSNLIALTELRLGDISNGSSSLDFIKDMKSLSVLVLRNNNLTGTIPSTIGGYTSLQQVDLSFNKLHGPIPASLFNLSRLTHLFLGNNTLNGSLPTLKGQSLSNLDVSYNDLSGSLPSWVSLPDLKLNLVANNFTLEGLDNRVLSGLHCLQKNFPCNRGEGIYYNFSINCGGPEIRSVSGALFEKEDADLGPASFVVSAAKRWAASSVGNFAGSSNNIYIATSLAQFINTMDSELFQSARLSASSLRYYGLGLENGGYTVTLQFAEIQIQGSNSWKGIGRRRFDIYVQGRLVEKDFDIRRTAGGSSVRAVQREYKTNVSENHLEVHLFWAGKGTCCIPIQGAYGPLIAAVSATPDFTPTVANRPPSKGKSRTGTIVGVIVGVGLLSIFAGVVILVIRKRRKPYTDDEEILSMDVKPYTFTYSELKNATQDFDLSNKLGEGGFGAVYKGNLNDGREVAVKQLSIGSRQGKGQFVAEIIAISSVLHRNLVKLYGCCFEGDHRLLVYEYLPNGSLDQALFGDKSLHLDWSTRYEICLGVARGLVYLHEEASVRIIHRDVKASNILLDSELVPKVSDFGLAKLYDDKKTHISTRVAGTIGYLAPEYAMRGHLTEKTDVYAFGVVALELVSGRKNSDENLEEGKKYLLEWAWNLHEKNRDVELIDDELSEYNMEEVKRMIGIALLCTQSSHALRPPMSRVVAMLSGDAEVNDATSKPGYLTDCTFDDTTSSSFSNFQTKDTSFSTSFIAPGPEMPLRDGESKPMVFRVLVSSPQKMAMYVIYESSSGYGLFEVHGLDEIGQNTEAVRTSVSDLSRFGRVVQLTAFHPFESALDALNQVNAVSEGVMTDELRSFLELNLPKVKEGKKPKFSLGLAEPKLGSHIFEATKIPCQSNEFVLELLRGVRQHFDRFIKDLKPGDLEKSQLGLAHSYSRAKVKFNVNRVDNMVIQAIFMLDTLDKDINSFAMRVREWYSWHFPELVKIVNDNYLYARVSKMIDDKSKLTEDHIPMLTEVLGDEDKAKEVIEAGKASMGSDLSPLDLINVQTFAQKVMDLADYRKKLYDYLVTKMSDIAPNLAALIGEMVGARLISHAGSLTNLAKCPSSTLQILGAEKALFRALKTRGNTPKYGLIFHSSFIGRASAKNKGRIARYLANKCSIASRIDCFADGATTAFGEKLREQVEERLEFYDKGVAPRKNVDVMKEVIENLKQEEEGKEPLNKFVKMNLEPYDLLFYPNGVIEEEQLAFEWSVNINKSNITNILSLGGGTKEVRKILEDCRNDTSTVAPKLLSEAKTGLKTGDYDKAAKSIEYASIPHSCGLKQPSVEFEFLQLFSQISIYTQLSDAAMRIIDRF</sequence>
<dbReference type="InterPro" id="IPR001245">
    <property type="entry name" value="Ser-Thr/Tyr_kinase_cat_dom"/>
</dbReference>
<comment type="similarity">
    <text evidence="3">Belongs to the NOP5/NOP56 family.</text>
</comment>
<keyword evidence="16 25" id="KW-1133">Transmembrane helix</keyword>
<dbReference type="Gene3D" id="2.60.120.430">
    <property type="entry name" value="Galactose-binding lectin"/>
    <property type="match status" value="1"/>
</dbReference>
<dbReference type="InterPro" id="IPR008271">
    <property type="entry name" value="Ser/Thr_kinase_AS"/>
</dbReference>
<feature type="transmembrane region" description="Helical" evidence="25">
    <location>
        <begin position="693"/>
        <end position="714"/>
    </location>
</feature>
<dbReference type="FunFam" id="2.60.120.430:FF:000002">
    <property type="entry name" value="Leucine-rich repeat receptor-like protein kinase"/>
    <property type="match status" value="1"/>
</dbReference>
<evidence type="ECO:0000313" key="29">
    <source>
        <dbReference type="EMBL" id="CAD5315695.1"/>
    </source>
</evidence>
<evidence type="ECO:0000256" key="4">
    <source>
        <dbReference type="ARBA" id="ARBA00012513"/>
    </source>
</evidence>
<feature type="domain" description="Nop" evidence="28">
    <location>
        <begin position="1383"/>
        <end position="1501"/>
    </location>
</feature>
<dbReference type="GO" id="GO:0005524">
    <property type="term" value="F:ATP binding"/>
    <property type="evidence" value="ECO:0007669"/>
    <property type="project" value="UniProtKB-UniRule"/>
</dbReference>
<evidence type="ECO:0000256" key="5">
    <source>
        <dbReference type="ARBA" id="ARBA00022517"/>
    </source>
</evidence>
<dbReference type="SUPFAM" id="SSF52058">
    <property type="entry name" value="L domain-like"/>
    <property type="match status" value="1"/>
</dbReference>
<dbReference type="GO" id="GO:0042254">
    <property type="term" value="P:ribosome biogenesis"/>
    <property type="evidence" value="ECO:0007669"/>
    <property type="project" value="UniProtKB-KW"/>
</dbReference>
<dbReference type="InterPro" id="IPR012976">
    <property type="entry name" value="NOSIC"/>
</dbReference>
<dbReference type="InterPro" id="IPR032675">
    <property type="entry name" value="LRR_dom_sf"/>
</dbReference>
<keyword evidence="13 24" id="KW-0547">Nucleotide-binding</keyword>
<keyword evidence="17 25" id="KW-0472">Membrane</keyword>
<keyword evidence="19" id="KW-0325">Glycoprotein</keyword>
<dbReference type="InterPro" id="IPR036070">
    <property type="entry name" value="Nop_dom_sf"/>
</dbReference>
<dbReference type="SMART" id="SM00220">
    <property type="entry name" value="S_TKc"/>
    <property type="match status" value="1"/>
</dbReference>
<keyword evidence="11 26" id="KW-0732">Signal</keyword>
<dbReference type="InterPro" id="IPR001611">
    <property type="entry name" value="Leu-rich_rpt"/>
</dbReference>
<evidence type="ECO:0000256" key="6">
    <source>
        <dbReference type="ARBA" id="ARBA00022527"/>
    </source>
</evidence>
<dbReference type="InterPro" id="IPR011009">
    <property type="entry name" value="Kinase-like_dom_sf"/>
</dbReference>
<accession>A0A7G2E185</accession>
<dbReference type="FunFam" id="3.80.10.10:FF:000298">
    <property type="entry name" value="Putative LRR receptor-like serine/threonine-protein kinase"/>
    <property type="match status" value="1"/>
</dbReference>
<evidence type="ECO:0000256" key="21">
    <source>
        <dbReference type="ARBA" id="ARBA00040742"/>
    </source>
</evidence>
<evidence type="ECO:0000256" key="12">
    <source>
        <dbReference type="ARBA" id="ARBA00022737"/>
    </source>
</evidence>
<comment type="catalytic activity">
    <reaction evidence="22">
        <text>L-threonyl-[protein] + ATP = O-phospho-L-threonyl-[protein] + ADP + H(+)</text>
        <dbReference type="Rhea" id="RHEA:46608"/>
        <dbReference type="Rhea" id="RHEA-COMP:11060"/>
        <dbReference type="Rhea" id="RHEA-COMP:11605"/>
        <dbReference type="ChEBI" id="CHEBI:15378"/>
        <dbReference type="ChEBI" id="CHEBI:30013"/>
        <dbReference type="ChEBI" id="CHEBI:30616"/>
        <dbReference type="ChEBI" id="CHEBI:61977"/>
        <dbReference type="ChEBI" id="CHEBI:456216"/>
        <dbReference type="EC" id="2.7.11.1"/>
    </reaction>
</comment>
<evidence type="ECO:0000256" key="18">
    <source>
        <dbReference type="ARBA" id="ARBA00023170"/>
    </source>
</evidence>
<evidence type="ECO:0000256" key="3">
    <source>
        <dbReference type="ARBA" id="ARBA00009211"/>
    </source>
</evidence>
<keyword evidence="20" id="KW-0539">Nucleus</keyword>
<evidence type="ECO:0000256" key="11">
    <source>
        <dbReference type="ARBA" id="ARBA00022729"/>
    </source>
</evidence>
<keyword evidence="15 24" id="KW-0067">ATP-binding</keyword>
<dbReference type="SUPFAM" id="SSF89124">
    <property type="entry name" value="Nop domain"/>
    <property type="match status" value="1"/>
</dbReference>
<comment type="catalytic activity">
    <reaction evidence="23">
        <text>L-seryl-[protein] + ATP = O-phospho-L-seryl-[protein] + ADP + H(+)</text>
        <dbReference type="Rhea" id="RHEA:17989"/>
        <dbReference type="Rhea" id="RHEA-COMP:9863"/>
        <dbReference type="Rhea" id="RHEA-COMP:11604"/>
        <dbReference type="ChEBI" id="CHEBI:15378"/>
        <dbReference type="ChEBI" id="CHEBI:29999"/>
        <dbReference type="ChEBI" id="CHEBI:30616"/>
        <dbReference type="ChEBI" id="CHEBI:83421"/>
        <dbReference type="ChEBI" id="CHEBI:456216"/>
        <dbReference type="EC" id="2.7.11.1"/>
    </reaction>
</comment>
<dbReference type="Gene3D" id="1.10.510.10">
    <property type="entry name" value="Transferase(Phosphotransferase) domain 1"/>
    <property type="match status" value="1"/>
</dbReference>
<reference evidence="29 30" key="1">
    <citation type="submission" date="2020-09" db="EMBL/GenBank/DDBJ databases">
        <authorList>
            <person name="Ashkenazy H."/>
        </authorList>
    </citation>
    <scope>NUCLEOTIDE SEQUENCE [LARGE SCALE GENOMIC DNA]</scope>
    <source>
        <strain evidence="30">cv. Cdm-0</strain>
    </source>
</reference>
<proteinExistence type="inferred from homology"/>
<evidence type="ECO:0000256" key="24">
    <source>
        <dbReference type="PROSITE-ProRule" id="PRU10141"/>
    </source>
</evidence>
<dbReference type="PANTHER" id="PTHR48006">
    <property type="entry name" value="LEUCINE-RICH REPEAT-CONTAINING PROTEIN DDB_G0281931-RELATED"/>
    <property type="match status" value="1"/>
</dbReference>
<evidence type="ECO:0000256" key="8">
    <source>
        <dbReference type="ARBA" id="ARBA00022614"/>
    </source>
</evidence>
<dbReference type="EMBL" id="LR881466">
    <property type="protein sequence ID" value="CAD5315695.1"/>
    <property type="molecule type" value="Genomic_DNA"/>
</dbReference>
<keyword evidence="8" id="KW-0433">Leucine-rich repeat</keyword>
<keyword evidence="14" id="KW-0418">Kinase</keyword>
<dbReference type="InterPro" id="IPR051824">
    <property type="entry name" value="LRR_Rcpt-Like_S/T_Kinase"/>
</dbReference>
<dbReference type="CDD" id="cd14066">
    <property type="entry name" value="STKc_IRAK"/>
    <property type="match status" value="1"/>
</dbReference>
<dbReference type="Gene3D" id="3.30.200.20">
    <property type="entry name" value="Phosphorylase Kinase, domain 1"/>
    <property type="match status" value="1"/>
</dbReference>
<dbReference type="PANTHER" id="PTHR48006:SF62">
    <property type="entry name" value="LEUCINE-RICH REPEAT TRANSMEMBRANE PROTEIN KINASE"/>
    <property type="match status" value="1"/>
</dbReference>
<dbReference type="InterPro" id="IPR017441">
    <property type="entry name" value="Protein_kinase_ATP_BS"/>
</dbReference>
<dbReference type="PROSITE" id="PS51358">
    <property type="entry name" value="NOP"/>
    <property type="match status" value="1"/>
</dbReference>
<evidence type="ECO:0000313" key="30">
    <source>
        <dbReference type="Proteomes" id="UP000516314"/>
    </source>
</evidence>
<feature type="signal peptide" evidence="26">
    <location>
        <begin position="1"/>
        <end position="21"/>
    </location>
</feature>
<evidence type="ECO:0000256" key="10">
    <source>
        <dbReference type="ARBA" id="ARBA00022692"/>
    </source>
</evidence>
<dbReference type="Pfam" id="PF08156">
    <property type="entry name" value="NOP5NT"/>
    <property type="match status" value="1"/>
</dbReference>
<dbReference type="InterPro" id="IPR000719">
    <property type="entry name" value="Prot_kinase_dom"/>
</dbReference>
<dbReference type="GO" id="GO:0016020">
    <property type="term" value="C:membrane"/>
    <property type="evidence" value="ECO:0007669"/>
    <property type="project" value="UniProtKB-SubCell"/>
</dbReference>
<dbReference type="Gene3D" id="1.10.246.90">
    <property type="entry name" value="Nop domain"/>
    <property type="match status" value="1"/>
</dbReference>
<evidence type="ECO:0000256" key="16">
    <source>
        <dbReference type="ARBA" id="ARBA00022989"/>
    </source>
</evidence>
<keyword evidence="9" id="KW-0808">Transferase</keyword>
<keyword evidence="5" id="KW-0690">Ribosome biogenesis</keyword>